<name>A0ABP6CW37_9ACTN</name>
<sequence>MSPAAPEPARIALLAGGVRADAQVMKRQALRLRDAAATLRGGPLAPDWLDETIKDLIDRCMTAAADLEAAADRLDDHAGALLGVGGPAE</sequence>
<dbReference type="EMBL" id="BAAATD010000012">
    <property type="protein sequence ID" value="GAA2624988.1"/>
    <property type="molecule type" value="Genomic_DNA"/>
</dbReference>
<gene>
    <name evidence="1" type="ORF">GCM10010411_71950</name>
</gene>
<comment type="caution">
    <text evidence="1">The sequence shown here is derived from an EMBL/GenBank/DDBJ whole genome shotgun (WGS) entry which is preliminary data.</text>
</comment>
<proteinExistence type="predicted"/>
<protein>
    <submittedName>
        <fullName evidence="1">Uncharacterized protein</fullName>
    </submittedName>
</protein>
<reference evidence="2" key="1">
    <citation type="journal article" date="2019" name="Int. J. Syst. Evol. Microbiol.">
        <title>The Global Catalogue of Microorganisms (GCM) 10K type strain sequencing project: providing services to taxonomists for standard genome sequencing and annotation.</title>
        <authorList>
            <consortium name="The Broad Institute Genomics Platform"/>
            <consortium name="The Broad Institute Genome Sequencing Center for Infectious Disease"/>
            <person name="Wu L."/>
            <person name="Ma J."/>
        </authorList>
    </citation>
    <scope>NUCLEOTIDE SEQUENCE [LARGE SCALE GENOMIC DNA]</scope>
    <source>
        <strain evidence="2">JCM 6833</strain>
    </source>
</reference>
<evidence type="ECO:0000313" key="2">
    <source>
        <dbReference type="Proteomes" id="UP001501509"/>
    </source>
</evidence>
<dbReference type="RefSeq" id="WP_344546963.1">
    <property type="nucleotide sequence ID" value="NZ_BAAATD010000012.1"/>
</dbReference>
<dbReference type="Proteomes" id="UP001501509">
    <property type="component" value="Unassembled WGS sequence"/>
</dbReference>
<accession>A0ABP6CW37</accession>
<organism evidence="1 2">
    <name type="scientific">Actinomadura fulvescens</name>
    <dbReference type="NCBI Taxonomy" id="46160"/>
    <lineage>
        <taxon>Bacteria</taxon>
        <taxon>Bacillati</taxon>
        <taxon>Actinomycetota</taxon>
        <taxon>Actinomycetes</taxon>
        <taxon>Streptosporangiales</taxon>
        <taxon>Thermomonosporaceae</taxon>
        <taxon>Actinomadura</taxon>
    </lineage>
</organism>
<keyword evidence="2" id="KW-1185">Reference proteome</keyword>
<evidence type="ECO:0000313" key="1">
    <source>
        <dbReference type="EMBL" id="GAA2624988.1"/>
    </source>
</evidence>